<evidence type="ECO:0000256" key="2">
    <source>
        <dbReference type="ARBA" id="ARBA00004496"/>
    </source>
</evidence>
<dbReference type="Pfam" id="PF01997">
    <property type="entry name" value="Translin"/>
    <property type="match status" value="1"/>
</dbReference>
<keyword evidence="5" id="KW-0539">Nucleus</keyword>
<protein>
    <recommendedName>
        <fullName evidence="9">Translin-associated protein X</fullName>
    </recommendedName>
</protein>
<evidence type="ECO:0000256" key="5">
    <source>
        <dbReference type="ARBA" id="ARBA00023242"/>
    </source>
</evidence>
<dbReference type="InterPro" id="IPR016069">
    <property type="entry name" value="Translin_C"/>
</dbReference>
<sequence length="267" mass="30523">MAAVEREKRNRRAEKRKADDMSPPKRNIDENSPIILSFKNHQRELDSRHDKHERLVKCSRDVTIASKRIIFLLQRFPGCENPEQILKEADEKFLEVKEFLKTIASELEGEDPFLFSRAYSPGVQEYIEALSFSHYLRHKTLISFEQVKASFEFSSDGGNDLDLNPFDYILGVADLTGELMRLCINSAAKGDKNTPFEVCSFLREIHDAFTSFGNVSRDLASKVRVLKTSMQKVETACYTLKVRGSEIPQFALAEALNSEVVVDRDHN</sequence>
<organism evidence="7 8">
    <name type="scientific">Porites evermanni</name>
    <dbReference type="NCBI Taxonomy" id="104178"/>
    <lineage>
        <taxon>Eukaryota</taxon>
        <taxon>Metazoa</taxon>
        <taxon>Cnidaria</taxon>
        <taxon>Anthozoa</taxon>
        <taxon>Hexacorallia</taxon>
        <taxon>Scleractinia</taxon>
        <taxon>Fungiina</taxon>
        <taxon>Poritidae</taxon>
        <taxon>Porites</taxon>
    </lineage>
</organism>
<dbReference type="EMBL" id="CALNXI010000063">
    <property type="protein sequence ID" value="CAH3017483.1"/>
    <property type="molecule type" value="Genomic_DNA"/>
</dbReference>
<dbReference type="InterPro" id="IPR016068">
    <property type="entry name" value="Translin_N"/>
</dbReference>
<evidence type="ECO:0000256" key="6">
    <source>
        <dbReference type="SAM" id="MobiDB-lite"/>
    </source>
</evidence>
<gene>
    <name evidence="7" type="ORF">PEVE_00037859</name>
</gene>
<comment type="similarity">
    <text evidence="3">Belongs to the translin family.</text>
</comment>
<dbReference type="CDD" id="cd14820">
    <property type="entry name" value="TRAX"/>
    <property type="match status" value="1"/>
</dbReference>
<accession>A0ABN8LP74</accession>
<feature type="region of interest" description="Disordered" evidence="6">
    <location>
        <begin position="1"/>
        <end position="32"/>
    </location>
</feature>
<comment type="subcellular location">
    <subcellularLocation>
        <location evidence="2">Cytoplasm</location>
    </subcellularLocation>
    <subcellularLocation>
        <location evidence="1">Nucleus</location>
    </subcellularLocation>
</comment>
<evidence type="ECO:0000256" key="4">
    <source>
        <dbReference type="ARBA" id="ARBA00022490"/>
    </source>
</evidence>
<dbReference type="InterPro" id="IPR002848">
    <property type="entry name" value="Translin_fam"/>
</dbReference>
<dbReference type="Gene3D" id="1.20.58.200">
    <property type="entry name" value="Translin, domain 2"/>
    <property type="match status" value="1"/>
</dbReference>
<evidence type="ECO:0000256" key="3">
    <source>
        <dbReference type="ARBA" id="ARBA00005902"/>
    </source>
</evidence>
<evidence type="ECO:0000256" key="1">
    <source>
        <dbReference type="ARBA" id="ARBA00004123"/>
    </source>
</evidence>
<comment type="caution">
    <text evidence="7">The sequence shown here is derived from an EMBL/GenBank/DDBJ whole genome shotgun (WGS) entry which is preliminary data.</text>
</comment>
<dbReference type="Gene3D" id="1.20.58.190">
    <property type="entry name" value="Translin, domain 1"/>
    <property type="match status" value="1"/>
</dbReference>
<dbReference type="SUPFAM" id="SSF74784">
    <property type="entry name" value="Translin"/>
    <property type="match status" value="1"/>
</dbReference>
<proteinExistence type="inferred from homology"/>
<feature type="compositionally biased region" description="Basic and acidic residues" evidence="6">
    <location>
        <begin position="16"/>
        <end position="29"/>
    </location>
</feature>
<evidence type="ECO:0008006" key="9">
    <source>
        <dbReference type="Google" id="ProtNLM"/>
    </source>
</evidence>
<name>A0ABN8LP74_9CNID</name>
<evidence type="ECO:0000313" key="7">
    <source>
        <dbReference type="EMBL" id="CAH3017483.1"/>
    </source>
</evidence>
<keyword evidence="8" id="KW-1185">Reference proteome</keyword>
<dbReference type="PANTHER" id="PTHR10741">
    <property type="entry name" value="TRANSLIN AND TRANSLIN ASSOCIATED PROTEIN X"/>
    <property type="match status" value="1"/>
</dbReference>
<dbReference type="Proteomes" id="UP001159427">
    <property type="component" value="Unassembled WGS sequence"/>
</dbReference>
<dbReference type="InterPro" id="IPR036081">
    <property type="entry name" value="Translin_sf"/>
</dbReference>
<keyword evidence="4" id="KW-0963">Cytoplasm</keyword>
<reference evidence="7 8" key="1">
    <citation type="submission" date="2022-05" db="EMBL/GenBank/DDBJ databases">
        <authorList>
            <consortium name="Genoscope - CEA"/>
            <person name="William W."/>
        </authorList>
    </citation>
    <scope>NUCLEOTIDE SEQUENCE [LARGE SCALE GENOMIC DNA]</scope>
</reference>
<evidence type="ECO:0000313" key="8">
    <source>
        <dbReference type="Proteomes" id="UP001159427"/>
    </source>
</evidence>